<dbReference type="Proteomes" id="UP000316252">
    <property type="component" value="Unassembled WGS sequence"/>
</dbReference>
<feature type="region of interest" description="Disordered" evidence="1">
    <location>
        <begin position="27"/>
        <end position="83"/>
    </location>
</feature>
<dbReference type="OrthoDB" id="8480367at2"/>
<name>A0A506Y6Y5_9MICO</name>
<organism evidence="2 3">
    <name type="scientific">Schumannella soli</name>
    <dbReference type="NCBI Taxonomy" id="2590779"/>
    <lineage>
        <taxon>Bacteria</taxon>
        <taxon>Bacillati</taxon>
        <taxon>Actinomycetota</taxon>
        <taxon>Actinomycetes</taxon>
        <taxon>Micrococcales</taxon>
        <taxon>Microbacteriaceae</taxon>
        <taxon>Schumannella</taxon>
    </lineage>
</organism>
<reference evidence="2 3" key="1">
    <citation type="submission" date="2019-06" db="EMBL/GenBank/DDBJ databases">
        <authorList>
            <person name="Li F."/>
        </authorList>
    </citation>
    <scope>NUCLEOTIDE SEQUENCE [LARGE SCALE GENOMIC DNA]</scope>
    <source>
        <strain evidence="2 3">10F1D-1</strain>
    </source>
</reference>
<feature type="region of interest" description="Disordered" evidence="1">
    <location>
        <begin position="1"/>
        <end position="20"/>
    </location>
</feature>
<accession>A0A506Y6Y5</accession>
<evidence type="ECO:0000313" key="3">
    <source>
        <dbReference type="Proteomes" id="UP000316252"/>
    </source>
</evidence>
<evidence type="ECO:0000313" key="2">
    <source>
        <dbReference type="EMBL" id="TPW76179.1"/>
    </source>
</evidence>
<dbReference type="Pfam" id="PF12502">
    <property type="entry name" value="DUF3710"/>
    <property type="match status" value="1"/>
</dbReference>
<keyword evidence="3" id="KW-1185">Reference proteome</keyword>
<gene>
    <name evidence="2" type="ORF">FJ657_10250</name>
</gene>
<feature type="compositionally biased region" description="Basic residues" evidence="1">
    <location>
        <begin position="1"/>
        <end position="10"/>
    </location>
</feature>
<dbReference type="InterPro" id="IPR022183">
    <property type="entry name" value="DUF3710"/>
</dbReference>
<proteinExistence type="predicted"/>
<protein>
    <submittedName>
        <fullName evidence="2">DUF3710 domain-containing protein</fullName>
    </submittedName>
</protein>
<feature type="compositionally biased region" description="Acidic residues" evidence="1">
    <location>
        <begin position="27"/>
        <end position="40"/>
    </location>
</feature>
<dbReference type="AlphaFoldDB" id="A0A506Y6Y5"/>
<comment type="caution">
    <text evidence="2">The sequence shown here is derived from an EMBL/GenBank/DDBJ whole genome shotgun (WGS) entry which is preliminary data.</text>
</comment>
<sequence length="248" mass="26503">MSPRQSRKSRKADADSAVEAAEVAEIEADLETEVADEELEATTAAVESSANDEDAVVDQPKSAPEDRDTEGPLDEAESNPVRPYVDLGGVKILPRPELGLRLEVEEGSQRVVAVALDFAESTLQVQPFAAPRSSGLWHEIREQIAEQLRRQGGEVEERDGALGPELLTRIPAPAGAEGGTRVARFIGVDGPRWFLRGVISGKAAVDEKAGAQIEELFRSIVVVRGGQPMPPRDLIPLHVPAGAQPDAG</sequence>
<dbReference type="EMBL" id="VHQG01000002">
    <property type="protein sequence ID" value="TPW76179.1"/>
    <property type="molecule type" value="Genomic_DNA"/>
</dbReference>
<evidence type="ECO:0000256" key="1">
    <source>
        <dbReference type="SAM" id="MobiDB-lite"/>
    </source>
</evidence>